<feature type="non-terminal residue" evidence="1">
    <location>
        <position position="1"/>
    </location>
</feature>
<protein>
    <submittedName>
        <fullName evidence="1">9852_t:CDS:1</fullName>
    </submittedName>
</protein>
<keyword evidence="2" id="KW-1185">Reference proteome</keyword>
<organism evidence="1 2">
    <name type="scientific">Scutellospora calospora</name>
    <dbReference type="NCBI Taxonomy" id="85575"/>
    <lineage>
        <taxon>Eukaryota</taxon>
        <taxon>Fungi</taxon>
        <taxon>Fungi incertae sedis</taxon>
        <taxon>Mucoromycota</taxon>
        <taxon>Glomeromycotina</taxon>
        <taxon>Glomeromycetes</taxon>
        <taxon>Diversisporales</taxon>
        <taxon>Gigasporaceae</taxon>
        <taxon>Scutellospora</taxon>
    </lineage>
</organism>
<sequence length="98" mass="11772">NKKLDFEHVRTKIANNSFENRKTIYKNNNEDQIYEIIELLSDENYAFEIIELLNNNDKNQKPKIIKLLSDEEVMFEENQRIISRDQISEIVKEIIEIT</sequence>
<gene>
    <name evidence="1" type="ORF">SCALOS_LOCUS349</name>
</gene>
<name>A0ACA9JUQ1_9GLOM</name>
<reference evidence="1" key="1">
    <citation type="submission" date="2021-06" db="EMBL/GenBank/DDBJ databases">
        <authorList>
            <person name="Kallberg Y."/>
            <person name="Tangrot J."/>
            <person name="Rosling A."/>
        </authorList>
    </citation>
    <scope>NUCLEOTIDE SEQUENCE</scope>
    <source>
        <strain evidence="1">AU212A</strain>
    </source>
</reference>
<dbReference type="EMBL" id="CAJVPM010000167">
    <property type="protein sequence ID" value="CAG8437225.1"/>
    <property type="molecule type" value="Genomic_DNA"/>
</dbReference>
<evidence type="ECO:0000313" key="1">
    <source>
        <dbReference type="EMBL" id="CAG8437225.1"/>
    </source>
</evidence>
<evidence type="ECO:0000313" key="2">
    <source>
        <dbReference type="Proteomes" id="UP000789860"/>
    </source>
</evidence>
<dbReference type="Proteomes" id="UP000789860">
    <property type="component" value="Unassembled WGS sequence"/>
</dbReference>
<proteinExistence type="predicted"/>
<comment type="caution">
    <text evidence="1">The sequence shown here is derived from an EMBL/GenBank/DDBJ whole genome shotgun (WGS) entry which is preliminary data.</text>
</comment>
<accession>A0ACA9JUQ1</accession>